<proteinExistence type="predicted"/>
<comment type="caution">
    <text evidence="1">The sequence shown here is derived from an EMBL/GenBank/DDBJ whole genome shotgun (WGS) entry which is preliminary data.</text>
</comment>
<evidence type="ECO:0000313" key="1">
    <source>
        <dbReference type="EMBL" id="PQJ89234.1"/>
    </source>
</evidence>
<evidence type="ECO:0000313" key="2">
    <source>
        <dbReference type="Proteomes" id="UP000239263"/>
    </source>
</evidence>
<dbReference type="PIRSF" id="PIRSF037225">
    <property type="entry name" value="UCP037225"/>
    <property type="match status" value="1"/>
</dbReference>
<dbReference type="InterPro" id="IPR025990">
    <property type="entry name" value="zinc_ribbon_bacterial"/>
</dbReference>
<protein>
    <recommendedName>
        <fullName evidence="3">CPXCG motif-containing cysteine-rich protein</fullName>
    </recommendedName>
</protein>
<dbReference type="OrthoDB" id="9814566at2"/>
<sequence length="64" mass="7404">MELLHEETICCPYCNELIVILIDQEDHDQEYIDDCSVCCRPIHIHVMTNANDELVVTVNDENEA</sequence>
<name>A0A2S7XCX6_9GAMM</name>
<dbReference type="RefSeq" id="WP_105054765.1">
    <property type="nucleotide sequence ID" value="NZ_CAWNRT010000001.1"/>
</dbReference>
<evidence type="ECO:0008006" key="3">
    <source>
        <dbReference type="Google" id="ProtNLM"/>
    </source>
</evidence>
<dbReference type="AlphaFoldDB" id="A0A2S7XCX6"/>
<dbReference type="Proteomes" id="UP000239263">
    <property type="component" value="Unassembled WGS sequence"/>
</dbReference>
<organism evidence="1 2">
    <name type="scientific">Aliivibrio sifiae</name>
    <dbReference type="NCBI Taxonomy" id="566293"/>
    <lineage>
        <taxon>Bacteria</taxon>
        <taxon>Pseudomonadati</taxon>
        <taxon>Pseudomonadota</taxon>
        <taxon>Gammaproteobacteria</taxon>
        <taxon>Vibrionales</taxon>
        <taxon>Vibrionaceae</taxon>
        <taxon>Aliivibrio</taxon>
    </lineage>
</organism>
<dbReference type="InterPro" id="IPR017143">
    <property type="entry name" value="UCP037225"/>
</dbReference>
<dbReference type="EMBL" id="MSCO01000001">
    <property type="protein sequence ID" value="PQJ89234.1"/>
    <property type="molecule type" value="Genomic_DNA"/>
</dbReference>
<gene>
    <name evidence="1" type="ORF">BTO22_06380</name>
</gene>
<dbReference type="Pfam" id="PF14255">
    <property type="entry name" value="Zn_ribbon_21"/>
    <property type="match status" value="1"/>
</dbReference>
<reference evidence="1 2" key="1">
    <citation type="submission" date="2016-12" db="EMBL/GenBank/DDBJ databases">
        <title>Diversity of luminous bacteria.</title>
        <authorList>
            <person name="Yoshizawa S."/>
            <person name="Kogure K."/>
        </authorList>
    </citation>
    <scope>NUCLEOTIDE SEQUENCE [LARGE SCALE GENOMIC DNA]</scope>
    <source>
        <strain evidence="1 2">ATCC 33715</strain>
    </source>
</reference>
<accession>A0A2S7XCX6</accession>